<dbReference type="RefSeq" id="XP_062639007.1">
    <property type="nucleotide sequence ID" value="XM_062776622.1"/>
</dbReference>
<organism evidence="2 3">
    <name type="scientific">Dichotomopilus funicola</name>
    <dbReference type="NCBI Taxonomy" id="1934379"/>
    <lineage>
        <taxon>Eukaryota</taxon>
        <taxon>Fungi</taxon>
        <taxon>Dikarya</taxon>
        <taxon>Ascomycota</taxon>
        <taxon>Pezizomycotina</taxon>
        <taxon>Sordariomycetes</taxon>
        <taxon>Sordariomycetidae</taxon>
        <taxon>Sordariales</taxon>
        <taxon>Chaetomiaceae</taxon>
        <taxon>Dichotomopilus</taxon>
    </lineage>
</organism>
<dbReference type="Proteomes" id="UP001302676">
    <property type="component" value="Unassembled WGS sequence"/>
</dbReference>
<feature type="compositionally biased region" description="Basic and acidic residues" evidence="1">
    <location>
        <begin position="392"/>
        <end position="404"/>
    </location>
</feature>
<dbReference type="AlphaFoldDB" id="A0AAN6V8S7"/>
<feature type="region of interest" description="Disordered" evidence="1">
    <location>
        <begin position="1"/>
        <end position="29"/>
    </location>
</feature>
<dbReference type="GeneID" id="87813235"/>
<reference evidence="2" key="2">
    <citation type="submission" date="2023-05" db="EMBL/GenBank/DDBJ databases">
        <authorList>
            <consortium name="Lawrence Berkeley National Laboratory"/>
            <person name="Steindorff A."/>
            <person name="Hensen N."/>
            <person name="Bonometti L."/>
            <person name="Westerberg I."/>
            <person name="Brannstrom I.O."/>
            <person name="Guillou S."/>
            <person name="Cros-Aarteil S."/>
            <person name="Calhoun S."/>
            <person name="Haridas S."/>
            <person name="Kuo A."/>
            <person name="Mondo S."/>
            <person name="Pangilinan J."/>
            <person name="Riley R."/>
            <person name="Labutti K."/>
            <person name="Andreopoulos B."/>
            <person name="Lipzen A."/>
            <person name="Chen C."/>
            <person name="Yanf M."/>
            <person name="Daum C."/>
            <person name="Ng V."/>
            <person name="Clum A."/>
            <person name="Ohm R."/>
            <person name="Martin F."/>
            <person name="Silar P."/>
            <person name="Natvig D."/>
            <person name="Lalanne C."/>
            <person name="Gautier V."/>
            <person name="Ament-Velasquez S.L."/>
            <person name="Kruys A."/>
            <person name="Hutchinson M.I."/>
            <person name="Powell A.J."/>
            <person name="Barry K."/>
            <person name="Miller A.N."/>
            <person name="Grigoriev I.V."/>
            <person name="Debuchy R."/>
            <person name="Gladieux P."/>
            <person name="Thoren M.H."/>
            <person name="Johannesson H."/>
        </authorList>
    </citation>
    <scope>NUCLEOTIDE SEQUENCE</scope>
    <source>
        <strain evidence="2">CBS 141.50</strain>
    </source>
</reference>
<feature type="compositionally biased region" description="Low complexity" evidence="1">
    <location>
        <begin position="1"/>
        <end position="25"/>
    </location>
</feature>
<name>A0AAN6V8S7_9PEZI</name>
<feature type="region of interest" description="Disordered" evidence="1">
    <location>
        <begin position="388"/>
        <end position="442"/>
    </location>
</feature>
<protein>
    <submittedName>
        <fullName evidence="2">Uncharacterized protein</fullName>
    </submittedName>
</protein>
<evidence type="ECO:0000256" key="1">
    <source>
        <dbReference type="SAM" id="MobiDB-lite"/>
    </source>
</evidence>
<reference evidence="2" key="1">
    <citation type="journal article" date="2023" name="Mol. Phylogenet. Evol.">
        <title>Genome-scale phylogeny and comparative genomics of the fungal order Sordariales.</title>
        <authorList>
            <person name="Hensen N."/>
            <person name="Bonometti L."/>
            <person name="Westerberg I."/>
            <person name="Brannstrom I.O."/>
            <person name="Guillou S."/>
            <person name="Cros-Aarteil S."/>
            <person name="Calhoun S."/>
            <person name="Haridas S."/>
            <person name="Kuo A."/>
            <person name="Mondo S."/>
            <person name="Pangilinan J."/>
            <person name="Riley R."/>
            <person name="LaButti K."/>
            <person name="Andreopoulos B."/>
            <person name="Lipzen A."/>
            <person name="Chen C."/>
            <person name="Yan M."/>
            <person name="Daum C."/>
            <person name="Ng V."/>
            <person name="Clum A."/>
            <person name="Steindorff A."/>
            <person name="Ohm R.A."/>
            <person name="Martin F."/>
            <person name="Silar P."/>
            <person name="Natvig D.O."/>
            <person name="Lalanne C."/>
            <person name="Gautier V."/>
            <person name="Ament-Velasquez S.L."/>
            <person name="Kruys A."/>
            <person name="Hutchinson M.I."/>
            <person name="Powell A.J."/>
            <person name="Barry K."/>
            <person name="Miller A.N."/>
            <person name="Grigoriev I.V."/>
            <person name="Debuchy R."/>
            <person name="Gladieux P."/>
            <person name="Hiltunen Thoren M."/>
            <person name="Johannesson H."/>
        </authorList>
    </citation>
    <scope>NUCLEOTIDE SEQUENCE</scope>
    <source>
        <strain evidence="2">CBS 141.50</strain>
    </source>
</reference>
<gene>
    <name evidence="2" type="ORF">C8A04DRAFT_10542</name>
</gene>
<accession>A0AAN6V8S7</accession>
<feature type="compositionally biased region" description="Low complexity" evidence="1">
    <location>
        <begin position="412"/>
        <end position="436"/>
    </location>
</feature>
<comment type="caution">
    <text evidence="2">The sequence shown here is derived from an EMBL/GenBank/DDBJ whole genome shotgun (WGS) entry which is preliminary data.</text>
</comment>
<sequence length="442" mass="47200">MGPTKTTPTTSTSTALTNTRTTLTSHPAPVPVTETRTLLTFPTNGLPSPRILPASAFPRHQPATAGPSYGNHPPYISHQQQQPPSSVGVGIGTGVPFRAQTNRWLCCVCAEREVFDPIGMVFHAEPPSLLYPASFPRPSASASPAMGGGYAWGEYTSGGGGGNRHGDDDAGTSYTTCHNMNCRHQQCVNCALFPGAVGGSYRAKQLVRTVGGLYTSPRFVDPVYWECGTCGESVRNRLHSRCVIGMAECQGERCVGMRQQVGGSRLGYGGEQHTMGGGGGGGVLMADSVVMNRYGQRLGTADQRFAVADGPWHWQRRALGDSKCAVVSGTRKLMNRPLEGGVRRDGVVHELWKDGEPVPNYPYRRPPPLNEDDAHENNEYEVTYLAGIAAEPSDKGKGREERYGVLDQGPRFGSASSPGGVSPGGASSDSSSFFPGWNNLQR</sequence>
<feature type="region of interest" description="Disordered" evidence="1">
    <location>
        <begin position="355"/>
        <end position="374"/>
    </location>
</feature>
<evidence type="ECO:0000313" key="3">
    <source>
        <dbReference type="Proteomes" id="UP001302676"/>
    </source>
</evidence>
<proteinExistence type="predicted"/>
<keyword evidence="3" id="KW-1185">Reference proteome</keyword>
<evidence type="ECO:0000313" key="2">
    <source>
        <dbReference type="EMBL" id="KAK4145636.1"/>
    </source>
</evidence>
<dbReference type="EMBL" id="MU853567">
    <property type="protein sequence ID" value="KAK4145636.1"/>
    <property type="molecule type" value="Genomic_DNA"/>
</dbReference>